<dbReference type="InterPro" id="IPR000873">
    <property type="entry name" value="AMP-dep_synth/lig_dom"/>
</dbReference>
<dbReference type="EMBL" id="JAOCAE010000013">
    <property type="protein sequence ID" value="MDH1237819.1"/>
    <property type="molecule type" value="Genomic_DNA"/>
</dbReference>
<dbReference type="InterPro" id="IPR025110">
    <property type="entry name" value="AMP-bd_C"/>
</dbReference>
<evidence type="ECO:0000256" key="8">
    <source>
        <dbReference type="HAMAP-Rule" id="MF_01123"/>
    </source>
</evidence>
<keyword evidence="2 8" id="KW-0436">Ligase</keyword>
<dbReference type="PANTHER" id="PTHR24095:SF243">
    <property type="entry name" value="ACETYL-COENZYME A SYNTHETASE"/>
    <property type="match status" value="1"/>
</dbReference>
<evidence type="ECO:0000313" key="13">
    <source>
        <dbReference type="Proteomes" id="UP001158500"/>
    </source>
</evidence>
<name>A0AA42PAK2_STUST</name>
<dbReference type="SUPFAM" id="SSF56801">
    <property type="entry name" value="Acetyl-CoA synthetase-like"/>
    <property type="match status" value="1"/>
</dbReference>
<dbReference type="PROSITE" id="PS00455">
    <property type="entry name" value="AMP_BINDING"/>
    <property type="match status" value="1"/>
</dbReference>
<feature type="modified residue" description="N6-acetyllysine" evidence="8">
    <location>
        <position position="609"/>
    </location>
</feature>
<feature type="binding site" evidence="8">
    <location>
        <position position="542"/>
    </location>
    <ligand>
        <name>Mg(2+)</name>
        <dbReference type="ChEBI" id="CHEBI:18420"/>
    </ligand>
</feature>
<feature type="binding site" evidence="8">
    <location>
        <position position="539"/>
    </location>
    <ligand>
        <name>Mg(2+)</name>
        <dbReference type="ChEBI" id="CHEBI:18420"/>
    </ligand>
</feature>
<dbReference type="GO" id="GO:0046872">
    <property type="term" value="F:metal ion binding"/>
    <property type="evidence" value="ECO:0007669"/>
    <property type="project" value="UniProtKB-KW"/>
</dbReference>
<evidence type="ECO:0000256" key="2">
    <source>
        <dbReference type="ARBA" id="ARBA00022598"/>
    </source>
</evidence>
<comment type="caution">
    <text evidence="12">The sequence shown here is derived from an EMBL/GenBank/DDBJ whole genome shotgun (WGS) entry which is preliminary data.</text>
</comment>
<feature type="binding site" evidence="8">
    <location>
        <position position="311"/>
    </location>
    <ligand>
        <name>CoA</name>
        <dbReference type="ChEBI" id="CHEBI:57287"/>
    </ligand>
</feature>
<keyword evidence="7 8" id="KW-0007">Acetylation</keyword>
<dbReference type="Pfam" id="PF16177">
    <property type="entry name" value="ACAS_N"/>
    <property type="match status" value="1"/>
</dbReference>
<dbReference type="Pfam" id="PF13193">
    <property type="entry name" value="AMP-binding_C"/>
    <property type="match status" value="1"/>
</dbReference>
<dbReference type="InterPro" id="IPR032387">
    <property type="entry name" value="ACAS_N"/>
</dbReference>
<dbReference type="NCBIfam" id="NF001208">
    <property type="entry name" value="PRK00174.1"/>
    <property type="match status" value="1"/>
</dbReference>
<keyword evidence="3 8" id="KW-0479">Metal-binding</keyword>
<dbReference type="Proteomes" id="UP001158500">
    <property type="component" value="Unassembled WGS sequence"/>
</dbReference>
<gene>
    <name evidence="12" type="primary">acs</name>
    <name evidence="8" type="synonym">acsA</name>
    <name evidence="12" type="ORF">N5C32_17440</name>
</gene>
<evidence type="ECO:0000256" key="5">
    <source>
        <dbReference type="ARBA" id="ARBA00022840"/>
    </source>
</evidence>
<feature type="binding site" evidence="8">
    <location>
        <position position="584"/>
    </location>
    <ligand>
        <name>CoA</name>
        <dbReference type="ChEBI" id="CHEBI:57287"/>
    </ligand>
</feature>
<dbReference type="FunFam" id="3.40.50.12780:FF:000001">
    <property type="entry name" value="Acetyl-coenzyme A synthetase"/>
    <property type="match status" value="1"/>
</dbReference>
<dbReference type="NCBIfam" id="TIGR02188">
    <property type="entry name" value="Ac_CoA_lig_AcsA"/>
    <property type="match status" value="1"/>
</dbReference>
<keyword evidence="5 8" id="KW-0067">ATP-binding</keyword>
<evidence type="ECO:0000313" key="12">
    <source>
        <dbReference type="EMBL" id="MDH1237819.1"/>
    </source>
</evidence>
<feature type="domain" description="AMP-binding enzyme C-terminal" evidence="10">
    <location>
        <begin position="531"/>
        <end position="609"/>
    </location>
</feature>
<proteinExistence type="inferred from homology"/>
<feature type="binding site" evidence="8">
    <location>
        <begin position="411"/>
        <end position="416"/>
    </location>
    <ligand>
        <name>ATP</name>
        <dbReference type="ChEBI" id="CHEBI:30616"/>
    </ligand>
</feature>
<feature type="binding site" evidence="8">
    <location>
        <position position="537"/>
    </location>
    <ligand>
        <name>Mg(2+)</name>
        <dbReference type="ChEBI" id="CHEBI:18420"/>
    </ligand>
</feature>
<feature type="binding site" evidence="8">
    <location>
        <begin position="191"/>
        <end position="194"/>
    </location>
    <ligand>
        <name>CoA</name>
        <dbReference type="ChEBI" id="CHEBI:57287"/>
    </ligand>
</feature>
<protein>
    <recommendedName>
        <fullName evidence="8">Acetyl-coenzyme A synthetase</fullName>
        <shortName evidence="8">AcCoA synthetase</shortName>
        <shortName evidence="8">Acs</shortName>
        <ecNumber evidence="8">6.2.1.1</ecNumber>
    </recommendedName>
    <alternativeName>
        <fullName evidence="8">Acetate--CoA ligase</fullName>
    </alternativeName>
    <alternativeName>
        <fullName evidence="8">Acyl-activating enzyme</fullName>
    </alternativeName>
</protein>
<evidence type="ECO:0000259" key="9">
    <source>
        <dbReference type="Pfam" id="PF00501"/>
    </source>
</evidence>
<dbReference type="InterPro" id="IPR042099">
    <property type="entry name" value="ANL_N_sf"/>
</dbReference>
<dbReference type="HAMAP" id="MF_01123">
    <property type="entry name" value="Ac_CoA_synth"/>
    <property type="match status" value="1"/>
</dbReference>
<dbReference type="PANTHER" id="PTHR24095">
    <property type="entry name" value="ACETYL-COENZYME A SYNTHETASE"/>
    <property type="match status" value="1"/>
</dbReference>
<dbReference type="GO" id="GO:0019427">
    <property type="term" value="P:acetyl-CoA biosynthetic process from acetate"/>
    <property type="evidence" value="ECO:0007669"/>
    <property type="project" value="UniProtKB-UniRule"/>
</dbReference>
<dbReference type="Gene3D" id="3.30.300.30">
    <property type="match status" value="1"/>
</dbReference>
<comment type="catalytic activity">
    <reaction evidence="8">
        <text>acetate + ATP + CoA = acetyl-CoA + AMP + diphosphate</text>
        <dbReference type="Rhea" id="RHEA:23176"/>
        <dbReference type="ChEBI" id="CHEBI:30089"/>
        <dbReference type="ChEBI" id="CHEBI:30616"/>
        <dbReference type="ChEBI" id="CHEBI:33019"/>
        <dbReference type="ChEBI" id="CHEBI:57287"/>
        <dbReference type="ChEBI" id="CHEBI:57288"/>
        <dbReference type="ChEBI" id="CHEBI:456215"/>
        <dbReference type="EC" id="6.2.1.1"/>
    </reaction>
</comment>
<feature type="binding site" evidence="8">
    <location>
        <begin position="387"/>
        <end position="389"/>
    </location>
    <ligand>
        <name>ATP</name>
        <dbReference type="ChEBI" id="CHEBI:30616"/>
    </ligand>
</feature>
<keyword evidence="4 8" id="KW-0547">Nucleotide-binding</keyword>
<comment type="cofactor">
    <cofactor evidence="8">
        <name>Mg(2+)</name>
        <dbReference type="ChEBI" id="CHEBI:18420"/>
    </cofactor>
</comment>
<feature type="binding site" evidence="8">
    <location>
        <position position="500"/>
    </location>
    <ligand>
        <name>ATP</name>
        <dbReference type="ChEBI" id="CHEBI:30616"/>
    </ligand>
</feature>
<dbReference type="InterPro" id="IPR020845">
    <property type="entry name" value="AMP-binding_CS"/>
</dbReference>
<dbReference type="GO" id="GO:0016208">
    <property type="term" value="F:AMP binding"/>
    <property type="evidence" value="ECO:0007669"/>
    <property type="project" value="InterPro"/>
</dbReference>
<comment type="similarity">
    <text evidence="1 8">Belongs to the ATP-dependent AMP-binding enzyme family.</text>
</comment>
<dbReference type="InterPro" id="IPR011904">
    <property type="entry name" value="Ac_CoA_lig"/>
</dbReference>
<evidence type="ECO:0000259" key="11">
    <source>
        <dbReference type="Pfam" id="PF16177"/>
    </source>
</evidence>
<dbReference type="Pfam" id="PF00501">
    <property type="entry name" value="AMP-binding"/>
    <property type="match status" value="1"/>
</dbReference>
<dbReference type="GO" id="GO:0005829">
    <property type="term" value="C:cytosol"/>
    <property type="evidence" value="ECO:0007669"/>
    <property type="project" value="TreeGrafter"/>
</dbReference>
<feature type="binding site" evidence="8">
    <location>
        <position position="523"/>
    </location>
    <ligand>
        <name>CoA</name>
        <dbReference type="ChEBI" id="CHEBI:57287"/>
    </ligand>
</feature>
<dbReference type="RefSeq" id="WP_279641762.1">
    <property type="nucleotide sequence ID" value="NZ_JAOCAE010000013.1"/>
</dbReference>
<accession>A0AA42PAK2</accession>
<evidence type="ECO:0000259" key="10">
    <source>
        <dbReference type="Pfam" id="PF13193"/>
    </source>
</evidence>
<dbReference type="GO" id="GO:0005524">
    <property type="term" value="F:ATP binding"/>
    <property type="evidence" value="ECO:0007669"/>
    <property type="project" value="UniProtKB-KW"/>
</dbReference>
<reference evidence="12" key="1">
    <citation type="submission" date="2022-09" db="EMBL/GenBank/DDBJ databases">
        <title>Intensive care unit water sources are persistently colonized with multi-drug resistant bacteria and are the site of extensive horizontal gene transfer of antibiotic resistance genes.</title>
        <authorList>
            <person name="Diorio-Toth L."/>
        </authorList>
    </citation>
    <scope>NUCLEOTIDE SEQUENCE</scope>
    <source>
        <strain evidence="12">GD03947</strain>
    </source>
</reference>
<feature type="binding site" evidence="8">
    <location>
        <position position="526"/>
    </location>
    <ligand>
        <name>ATP</name>
        <dbReference type="ChEBI" id="CHEBI:30616"/>
    </ligand>
</feature>
<evidence type="ECO:0000256" key="3">
    <source>
        <dbReference type="ARBA" id="ARBA00022723"/>
    </source>
</evidence>
<feature type="domain" description="Acetyl-coenzyme A synthetase N-terminal" evidence="11">
    <location>
        <begin position="24"/>
        <end position="81"/>
    </location>
</feature>
<keyword evidence="6 8" id="KW-0460">Magnesium</keyword>
<dbReference type="FunFam" id="3.30.300.30:FF:000004">
    <property type="entry name" value="Acetyl-coenzyme A synthetase"/>
    <property type="match status" value="1"/>
</dbReference>
<feature type="binding site" evidence="8">
    <location>
        <position position="335"/>
    </location>
    <ligand>
        <name>CoA</name>
        <dbReference type="ChEBI" id="CHEBI:57287"/>
    </ligand>
</feature>
<evidence type="ECO:0000256" key="4">
    <source>
        <dbReference type="ARBA" id="ARBA00022741"/>
    </source>
</evidence>
<comment type="PTM">
    <text evidence="8">Acetylated. Deacetylation by the SIR2-homolog deacetylase activates the enzyme.</text>
</comment>
<dbReference type="EC" id="6.2.1.1" evidence="8"/>
<evidence type="ECO:0000256" key="6">
    <source>
        <dbReference type="ARBA" id="ARBA00022842"/>
    </source>
</evidence>
<dbReference type="GO" id="GO:0003987">
    <property type="term" value="F:acetate-CoA ligase activity"/>
    <property type="evidence" value="ECO:0007669"/>
    <property type="project" value="UniProtKB-UniRule"/>
</dbReference>
<evidence type="ECO:0000256" key="1">
    <source>
        <dbReference type="ARBA" id="ARBA00006432"/>
    </source>
</evidence>
<feature type="binding site" evidence="8">
    <location>
        <position position="515"/>
    </location>
    <ligand>
        <name>ATP</name>
        <dbReference type="ChEBI" id="CHEBI:30616"/>
    </ligand>
</feature>
<dbReference type="InterPro" id="IPR045851">
    <property type="entry name" value="AMP-bd_C_sf"/>
</dbReference>
<feature type="domain" description="AMP-dependent synthetase/ligase" evidence="9">
    <location>
        <begin position="83"/>
        <end position="466"/>
    </location>
</feature>
<sequence length="651" mass="71761">MCAASVYPVSPEAAKHSLTDEAAYRAMYQQSVINPEGFWREQAARLDWMRPFSEVKRTSFDDHHVDIKWFADGTLNVSANCLDRHLAERGDQVAIIWEGDDPSEHREITYRELYQEVCKFANALRGQDVHRGDVVTIYMPMIPEAAVAMLACARIGAIHSVVFGGFSPEALAGRIIDGSSKVVITADQGIRGGKTIALKENVDEALTNPQTRCVQKIIVVRRTGANIRWHPHRDVSYDDLMRVAGEVCAPKEMGAEEPLFILYTSGSTGKPKGVLHTCGGYLLYAALTHERVFDYRPGDIYWCTADIGWITGHSYLIYGPLANGATTLMYEGVPNYPDVTRIARIIDKHRVNILYTAPTAIRAMMAEGPAAMEGADGSSLRLLGTVGEPINPEAWHWYYETVGRSRCPIVDTWWQTETGGILISPLPGATALKPGSATRPLFGVVPGLVDNLGNLLEGPAEGNLVILDSWPGQMRTIYGDHDRFVDTYFKTFRGMYFTGDGARRDEDGYYWITGRVDDVLNVSGHRMGTAEIESALVAHAKVAEAAAVGVPHPLKGQAIYVYVTLVAGTEPSDTLRQELQQWVRHEIGPIAVPDTIQWAPGLPKTRSGKIMRRLLRKIATDDYDTLGDTSTLADPGVVDQLIAAHEAVKQR</sequence>
<comment type="function">
    <text evidence="8">Catalyzes the conversion of acetate into acetyl-CoA (AcCoA), an essential intermediate at the junction of anabolic and catabolic pathways. AcsA undergoes a two-step reaction. In the first half reaction, AcsA combines acetate with ATP to form acetyl-adenylate (AcAMP) intermediate. In the second half reaction, it can then transfer the acetyl group from AcAMP to the sulfhydryl group of CoA, forming the product AcCoA.</text>
</comment>
<dbReference type="Gene3D" id="3.40.50.12780">
    <property type="entry name" value="N-terminal domain of ligase-like"/>
    <property type="match status" value="1"/>
</dbReference>
<dbReference type="CDD" id="cd05966">
    <property type="entry name" value="ACS"/>
    <property type="match status" value="1"/>
</dbReference>
<organism evidence="12 13">
    <name type="scientific">Stutzerimonas stutzeri</name>
    <name type="common">Pseudomonas stutzeri</name>
    <dbReference type="NCBI Taxonomy" id="316"/>
    <lineage>
        <taxon>Bacteria</taxon>
        <taxon>Pseudomonadati</taxon>
        <taxon>Pseudomonadota</taxon>
        <taxon>Gammaproteobacteria</taxon>
        <taxon>Pseudomonadales</taxon>
        <taxon>Pseudomonadaceae</taxon>
        <taxon>Stutzerimonas</taxon>
    </lineage>
</organism>
<evidence type="ECO:0000256" key="7">
    <source>
        <dbReference type="ARBA" id="ARBA00022990"/>
    </source>
</evidence>
<dbReference type="AlphaFoldDB" id="A0AA42PAK2"/>